<proteinExistence type="predicted"/>
<sequence>MLANIRKNMKLFSIPLWIVTASFVLTIFLVWGKGSVSGPGTNDVATVNDKAIPADEFYRTVDKLTSAGMKEKQAKSEALRQLLLRTLLLDAAEKEGLKVSDEAVAERIESFPAFQKNGKFSAELYKQWLKQNHIPAETFENQIRQDLLIEKLQTIVENVETVTPQELKIYYKAVFGKRNYKYKMFNIEPSKVKISSKEVEEYYKKHQNLFMENRTIVTAVKIPVTAQNAKELVKRAYKLAKKGKLSSFKEIKPVLVTDKNLLKDINSRGGLSGYIEEPKEYVIYERKHENKILPLKAVKGKIVNLLKTEKTAEEAFNRAQKVVSSGKIEKGKETGEIDGKELARKLGLIDLNGEITATIVKGKTGKVYGPFKTLKGYVVIEPITEITAKTMDKDKLKTLKDFLLNEKRKAAFQAYIQFLQNRAKIQVNPRFFRGE</sequence>
<organism evidence="6 7">
    <name type="scientific">Desulfurobacterium indicum</name>
    <dbReference type="NCBI Taxonomy" id="1914305"/>
    <lineage>
        <taxon>Bacteria</taxon>
        <taxon>Pseudomonadati</taxon>
        <taxon>Aquificota</taxon>
        <taxon>Aquificia</taxon>
        <taxon>Desulfurobacteriales</taxon>
        <taxon>Desulfurobacteriaceae</taxon>
        <taxon>Desulfurobacterium</taxon>
    </lineage>
</organism>
<dbReference type="AlphaFoldDB" id="A0A1R1MJ78"/>
<dbReference type="InterPro" id="IPR052029">
    <property type="entry name" value="PpiD_chaperone"/>
</dbReference>
<feature type="transmembrane region" description="Helical" evidence="5">
    <location>
        <begin position="12"/>
        <end position="32"/>
    </location>
</feature>
<evidence type="ECO:0000313" key="6">
    <source>
        <dbReference type="EMBL" id="OMH39851.1"/>
    </source>
</evidence>
<evidence type="ECO:0000256" key="3">
    <source>
        <dbReference type="ARBA" id="ARBA00023136"/>
    </source>
</evidence>
<protein>
    <recommendedName>
        <fullName evidence="8">PpiC domain-containing protein</fullName>
    </recommendedName>
</protein>
<reference evidence="6 7" key="1">
    <citation type="submission" date="2016-10" db="EMBL/GenBank/DDBJ databases">
        <title>Genome sequence of a sulfur-reducing bacterium Desulfurobacterium indicum K6013.</title>
        <authorList>
            <person name="Cao J."/>
            <person name="Shao Z."/>
            <person name="Alain K."/>
            <person name="Jebbar M."/>
        </authorList>
    </citation>
    <scope>NUCLEOTIDE SEQUENCE [LARGE SCALE GENOMIC DNA]</scope>
    <source>
        <strain evidence="6 7">K6013</strain>
    </source>
</reference>
<dbReference type="Gene3D" id="1.10.4030.10">
    <property type="entry name" value="Porin chaperone SurA, peptide-binding domain"/>
    <property type="match status" value="1"/>
</dbReference>
<dbReference type="STRING" id="1914305.BLW93_08400"/>
<keyword evidence="5" id="KW-0812">Transmembrane</keyword>
<comment type="subcellular location">
    <subcellularLocation>
        <location evidence="1">Cell membrane</location>
    </subcellularLocation>
</comment>
<dbReference type="PANTHER" id="PTHR47529:SF1">
    <property type="entry name" value="PERIPLASMIC CHAPERONE PPID"/>
    <property type="match status" value="1"/>
</dbReference>
<keyword evidence="7" id="KW-1185">Reference proteome</keyword>
<dbReference type="RefSeq" id="WP_076713638.1">
    <property type="nucleotide sequence ID" value="NZ_MOEN01000047.1"/>
</dbReference>
<evidence type="ECO:0000313" key="7">
    <source>
        <dbReference type="Proteomes" id="UP000187408"/>
    </source>
</evidence>
<dbReference type="SUPFAM" id="SSF109998">
    <property type="entry name" value="Triger factor/SurA peptide-binding domain-like"/>
    <property type="match status" value="1"/>
</dbReference>
<dbReference type="InterPro" id="IPR027304">
    <property type="entry name" value="Trigger_fact/SurA_dom_sf"/>
</dbReference>
<dbReference type="Pfam" id="PF13624">
    <property type="entry name" value="SurA_N_3"/>
    <property type="match status" value="1"/>
</dbReference>
<dbReference type="EMBL" id="MOEN01000047">
    <property type="protein sequence ID" value="OMH39851.1"/>
    <property type="molecule type" value="Genomic_DNA"/>
</dbReference>
<gene>
    <name evidence="6" type="ORF">BLW93_08400</name>
</gene>
<keyword evidence="2" id="KW-1003">Cell membrane</keyword>
<keyword evidence="3 5" id="KW-0472">Membrane</keyword>
<evidence type="ECO:0008006" key="8">
    <source>
        <dbReference type="Google" id="ProtNLM"/>
    </source>
</evidence>
<evidence type="ECO:0000256" key="4">
    <source>
        <dbReference type="ARBA" id="ARBA00023186"/>
    </source>
</evidence>
<evidence type="ECO:0000256" key="5">
    <source>
        <dbReference type="SAM" id="Phobius"/>
    </source>
</evidence>
<evidence type="ECO:0000256" key="2">
    <source>
        <dbReference type="ARBA" id="ARBA00022475"/>
    </source>
</evidence>
<dbReference type="PANTHER" id="PTHR47529">
    <property type="entry name" value="PEPTIDYL-PROLYL CIS-TRANS ISOMERASE D"/>
    <property type="match status" value="1"/>
</dbReference>
<accession>A0A1R1MJ78</accession>
<comment type="caution">
    <text evidence="6">The sequence shown here is derived from an EMBL/GenBank/DDBJ whole genome shotgun (WGS) entry which is preliminary data.</text>
</comment>
<keyword evidence="4" id="KW-0143">Chaperone</keyword>
<name>A0A1R1MJ78_9BACT</name>
<evidence type="ECO:0000256" key="1">
    <source>
        <dbReference type="ARBA" id="ARBA00004236"/>
    </source>
</evidence>
<dbReference type="Proteomes" id="UP000187408">
    <property type="component" value="Unassembled WGS sequence"/>
</dbReference>
<dbReference type="OrthoDB" id="9788030at2"/>
<dbReference type="GO" id="GO:0005886">
    <property type="term" value="C:plasma membrane"/>
    <property type="evidence" value="ECO:0007669"/>
    <property type="project" value="UniProtKB-SubCell"/>
</dbReference>
<keyword evidence="5" id="KW-1133">Transmembrane helix</keyword>